<evidence type="ECO:0000313" key="3">
    <source>
        <dbReference type="EMBL" id="QJW95829.1"/>
    </source>
</evidence>
<evidence type="ECO:0000256" key="2">
    <source>
        <dbReference type="SAM" id="Phobius"/>
    </source>
</evidence>
<dbReference type="AlphaFoldDB" id="A0A6M5YP35"/>
<dbReference type="EMBL" id="CP053452">
    <property type="protein sequence ID" value="QJW95829.1"/>
    <property type="molecule type" value="Genomic_DNA"/>
</dbReference>
<gene>
    <name evidence="3" type="ORF">FTUN_3383</name>
</gene>
<feature type="transmembrane region" description="Helical" evidence="2">
    <location>
        <begin position="80"/>
        <end position="101"/>
    </location>
</feature>
<feature type="compositionally biased region" description="Pro residues" evidence="1">
    <location>
        <begin position="44"/>
        <end position="57"/>
    </location>
</feature>
<feature type="region of interest" description="Disordered" evidence="1">
    <location>
        <begin position="43"/>
        <end position="73"/>
    </location>
</feature>
<accession>A0A6M5YP35</accession>
<proteinExistence type="predicted"/>
<protein>
    <submittedName>
        <fullName evidence="3">Uncharacterized protein</fullName>
    </submittedName>
</protein>
<evidence type="ECO:0000313" key="4">
    <source>
        <dbReference type="Proteomes" id="UP000503447"/>
    </source>
</evidence>
<organism evidence="3 4">
    <name type="scientific">Frigoriglobus tundricola</name>
    <dbReference type="NCBI Taxonomy" id="2774151"/>
    <lineage>
        <taxon>Bacteria</taxon>
        <taxon>Pseudomonadati</taxon>
        <taxon>Planctomycetota</taxon>
        <taxon>Planctomycetia</taxon>
        <taxon>Gemmatales</taxon>
        <taxon>Gemmataceae</taxon>
        <taxon>Frigoriglobus</taxon>
    </lineage>
</organism>
<dbReference type="KEGG" id="ftj:FTUN_3383"/>
<sequence>MFVPVSCTDCGKPFQVPESALGQRAACPWCRAVVLALPVSAPAPRAPQPPPAPPKAEAPPAEAPLSLDDDAPPPDRPRRWLITVLVAGLIVLAGMALTVLYRGYGAGRVSEWGWTEFAPPDGSFGVALPDDPVEEDVPANPEGSVTGGKRYVVRGRYSKTAVWVAYADLAPALVAKLPADKDRVITAGVLRVERDREVSRLKATVTKEAEVRVGSAWGVELHMDTPEGGAVERLVLAGSGPHPRLYAYGAEGKNLTPKSPACTKLFNTFRATE</sequence>
<dbReference type="Proteomes" id="UP000503447">
    <property type="component" value="Chromosome"/>
</dbReference>
<keyword evidence="2" id="KW-0472">Membrane</keyword>
<keyword evidence="2" id="KW-1133">Transmembrane helix</keyword>
<reference evidence="4" key="1">
    <citation type="submission" date="2020-05" db="EMBL/GenBank/DDBJ databases">
        <title>Frigoriglobus tundricola gen. nov., sp. nov., a psychrotolerant cellulolytic planctomycete of the family Gemmataceae with two divergent copies of 16S rRNA gene.</title>
        <authorList>
            <person name="Kulichevskaya I.S."/>
            <person name="Ivanova A.A."/>
            <person name="Naumoff D.G."/>
            <person name="Beletsky A.V."/>
            <person name="Rijpstra W.I.C."/>
            <person name="Sinninghe Damste J.S."/>
            <person name="Mardanov A.V."/>
            <person name="Ravin N.V."/>
            <person name="Dedysh S.N."/>
        </authorList>
    </citation>
    <scope>NUCLEOTIDE SEQUENCE [LARGE SCALE GENOMIC DNA]</scope>
    <source>
        <strain evidence="4">PL17</strain>
    </source>
</reference>
<evidence type="ECO:0000256" key="1">
    <source>
        <dbReference type="SAM" id="MobiDB-lite"/>
    </source>
</evidence>
<keyword evidence="4" id="KW-1185">Reference proteome</keyword>
<name>A0A6M5YP35_9BACT</name>
<keyword evidence="2" id="KW-0812">Transmembrane</keyword>